<proteinExistence type="inferred from homology"/>
<dbReference type="OMA" id="GWHCDIT"/>
<protein>
    <submittedName>
        <fullName evidence="4">Heat shock 70 kDa protein 2</fullName>
    </submittedName>
</protein>
<dbReference type="EMBL" id="CM003605">
    <property type="protein sequence ID" value="KYP71702.1"/>
    <property type="molecule type" value="Genomic_DNA"/>
</dbReference>
<keyword evidence="5" id="KW-1185">Reference proteome</keyword>
<dbReference type="InterPro" id="IPR013126">
    <property type="entry name" value="Hsp_70_fam"/>
</dbReference>
<evidence type="ECO:0000256" key="2">
    <source>
        <dbReference type="ARBA" id="ARBA00022741"/>
    </source>
</evidence>
<dbReference type="Pfam" id="PF00012">
    <property type="entry name" value="HSP70"/>
    <property type="match status" value="1"/>
</dbReference>
<reference evidence="4 5" key="1">
    <citation type="journal article" date="2012" name="Nat. Biotechnol.">
        <title>Draft genome sequence of pigeonpea (Cajanus cajan), an orphan legume crop of resource-poor farmers.</title>
        <authorList>
            <person name="Varshney R.K."/>
            <person name="Chen W."/>
            <person name="Li Y."/>
            <person name="Bharti A.K."/>
            <person name="Saxena R.K."/>
            <person name="Schlueter J.A."/>
            <person name="Donoghue M.T."/>
            <person name="Azam S."/>
            <person name="Fan G."/>
            <person name="Whaley A.M."/>
            <person name="Farmer A.D."/>
            <person name="Sheridan J."/>
            <person name="Iwata A."/>
            <person name="Tuteja R."/>
            <person name="Penmetsa R.V."/>
            <person name="Wu W."/>
            <person name="Upadhyaya H.D."/>
            <person name="Yang S.P."/>
            <person name="Shah T."/>
            <person name="Saxena K.B."/>
            <person name="Michael T."/>
            <person name="McCombie W.R."/>
            <person name="Yang B."/>
            <person name="Zhang G."/>
            <person name="Yang H."/>
            <person name="Wang J."/>
            <person name="Spillane C."/>
            <person name="Cook D.R."/>
            <person name="May G.D."/>
            <person name="Xu X."/>
            <person name="Jackson S.A."/>
        </authorList>
    </citation>
    <scope>NUCLEOTIDE SEQUENCE [LARGE SCALE GENOMIC DNA]</scope>
    <source>
        <strain evidence="5">cv. Asha</strain>
    </source>
</reference>
<dbReference type="STRING" id="3821.A0A151TXD7"/>
<dbReference type="InterPro" id="IPR043129">
    <property type="entry name" value="ATPase_NBD"/>
</dbReference>
<evidence type="ECO:0000313" key="4">
    <source>
        <dbReference type="EMBL" id="KYP71702.1"/>
    </source>
</evidence>
<organism evidence="4 5">
    <name type="scientific">Cajanus cajan</name>
    <name type="common">Pigeon pea</name>
    <name type="synonym">Cajanus indicus</name>
    <dbReference type="NCBI Taxonomy" id="3821"/>
    <lineage>
        <taxon>Eukaryota</taxon>
        <taxon>Viridiplantae</taxon>
        <taxon>Streptophyta</taxon>
        <taxon>Embryophyta</taxon>
        <taxon>Tracheophyta</taxon>
        <taxon>Spermatophyta</taxon>
        <taxon>Magnoliopsida</taxon>
        <taxon>eudicotyledons</taxon>
        <taxon>Gunneridae</taxon>
        <taxon>Pentapetalae</taxon>
        <taxon>rosids</taxon>
        <taxon>fabids</taxon>
        <taxon>Fabales</taxon>
        <taxon>Fabaceae</taxon>
        <taxon>Papilionoideae</taxon>
        <taxon>50 kb inversion clade</taxon>
        <taxon>NPAAA clade</taxon>
        <taxon>indigoferoid/millettioid clade</taxon>
        <taxon>Phaseoleae</taxon>
        <taxon>Cajanus</taxon>
    </lineage>
</organism>
<evidence type="ECO:0000313" key="5">
    <source>
        <dbReference type="Proteomes" id="UP000075243"/>
    </source>
</evidence>
<evidence type="ECO:0000256" key="3">
    <source>
        <dbReference type="ARBA" id="ARBA00022840"/>
    </source>
</evidence>
<keyword evidence="4" id="KW-0346">Stress response</keyword>
<dbReference type="GO" id="GO:0140662">
    <property type="term" value="F:ATP-dependent protein folding chaperone"/>
    <property type="evidence" value="ECO:0007669"/>
    <property type="project" value="InterPro"/>
</dbReference>
<dbReference type="GO" id="GO:0005524">
    <property type="term" value="F:ATP binding"/>
    <property type="evidence" value="ECO:0007669"/>
    <property type="project" value="UniProtKB-KW"/>
</dbReference>
<dbReference type="AlphaFoldDB" id="A0A151TXD7"/>
<keyword evidence="2" id="KW-0547">Nucleotide-binding</keyword>
<comment type="similarity">
    <text evidence="1">Belongs to the heat shock protein 70 family.</text>
</comment>
<name>A0A151TXD7_CAJCA</name>
<sequence>TSMVLFKMEVVETYLGNMVKDATIIVPAYFSNAQRQVIRDMGKISGLSVSKSINEPTAFAIA</sequence>
<feature type="non-terminal residue" evidence="4">
    <location>
        <position position="1"/>
    </location>
</feature>
<dbReference type="Proteomes" id="UP000075243">
    <property type="component" value="Chromosome 3"/>
</dbReference>
<dbReference type="FunFam" id="3.30.420.40:FF:000028">
    <property type="entry name" value="heat shock 70 kDa protein-like"/>
    <property type="match status" value="1"/>
</dbReference>
<evidence type="ECO:0000256" key="1">
    <source>
        <dbReference type="ARBA" id="ARBA00007381"/>
    </source>
</evidence>
<accession>A0A151TXD7</accession>
<dbReference type="Gene3D" id="3.30.420.40">
    <property type="match status" value="1"/>
</dbReference>
<keyword evidence="3" id="KW-0067">ATP-binding</keyword>
<dbReference type="SUPFAM" id="SSF53067">
    <property type="entry name" value="Actin-like ATPase domain"/>
    <property type="match status" value="1"/>
</dbReference>
<dbReference type="Gramene" id="C.cajan_10662.t">
    <property type="protein sequence ID" value="C.cajan_10662.t.cds1"/>
    <property type="gene ID" value="C.cajan_10662"/>
</dbReference>
<dbReference type="PANTHER" id="PTHR19375">
    <property type="entry name" value="HEAT SHOCK PROTEIN 70KDA"/>
    <property type="match status" value="1"/>
</dbReference>
<gene>
    <name evidence="4" type="ORF">KK1_010970</name>
</gene>